<protein>
    <submittedName>
        <fullName evidence="4">Short chain dehydrogenase sol3</fullName>
    </submittedName>
</protein>
<dbReference type="EMBL" id="JAPCWZ010000005">
    <property type="protein sequence ID" value="KAK8863084.1"/>
    <property type="molecule type" value="Genomic_DNA"/>
</dbReference>
<accession>A0ABR2IHN5</accession>
<evidence type="ECO:0000256" key="2">
    <source>
        <dbReference type="ARBA" id="ARBA00022857"/>
    </source>
</evidence>
<dbReference type="InterPro" id="IPR002347">
    <property type="entry name" value="SDR_fam"/>
</dbReference>
<keyword evidence="3" id="KW-0560">Oxidoreductase</keyword>
<comment type="similarity">
    <text evidence="1">Belongs to the short-chain dehydrogenases/reductases (SDR) family.</text>
</comment>
<name>A0ABR2IHN5_9PEZI</name>
<dbReference type="InterPro" id="IPR036291">
    <property type="entry name" value="NAD(P)-bd_dom_sf"/>
</dbReference>
<reference evidence="4 5" key="1">
    <citation type="journal article" date="2024" name="IMA Fungus">
        <title>Apiospora arundinis, a panoply of carbohydrate-active enzymes and secondary metabolites.</title>
        <authorList>
            <person name="Sorensen T."/>
            <person name="Petersen C."/>
            <person name="Muurmann A.T."/>
            <person name="Christiansen J.V."/>
            <person name="Brundto M.L."/>
            <person name="Overgaard C.K."/>
            <person name="Boysen A.T."/>
            <person name="Wollenberg R.D."/>
            <person name="Larsen T.O."/>
            <person name="Sorensen J.L."/>
            <person name="Nielsen K.L."/>
            <person name="Sondergaard T.E."/>
        </authorList>
    </citation>
    <scope>NUCLEOTIDE SEQUENCE [LARGE SCALE GENOMIC DNA]</scope>
    <source>
        <strain evidence="4 5">AAU 773</strain>
    </source>
</reference>
<dbReference type="SUPFAM" id="SSF51735">
    <property type="entry name" value="NAD(P)-binding Rossmann-fold domains"/>
    <property type="match status" value="1"/>
</dbReference>
<dbReference type="PANTHER" id="PTHR24320">
    <property type="entry name" value="RETINOL DEHYDROGENASE"/>
    <property type="match status" value="1"/>
</dbReference>
<evidence type="ECO:0000313" key="5">
    <source>
        <dbReference type="Proteomes" id="UP001390339"/>
    </source>
</evidence>
<comment type="caution">
    <text evidence="4">The sequence shown here is derived from an EMBL/GenBank/DDBJ whole genome shotgun (WGS) entry which is preliminary data.</text>
</comment>
<dbReference type="Proteomes" id="UP001390339">
    <property type="component" value="Unassembled WGS sequence"/>
</dbReference>
<organism evidence="4 5">
    <name type="scientific">Apiospora arundinis</name>
    <dbReference type="NCBI Taxonomy" id="335852"/>
    <lineage>
        <taxon>Eukaryota</taxon>
        <taxon>Fungi</taxon>
        <taxon>Dikarya</taxon>
        <taxon>Ascomycota</taxon>
        <taxon>Pezizomycotina</taxon>
        <taxon>Sordariomycetes</taxon>
        <taxon>Xylariomycetidae</taxon>
        <taxon>Amphisphaeriales</taxon>
        <taxon>Apiosporaceae</taxon>
        <taxon>Apiospora</taxon>
    </lineage>
</organism>
<evidence type="ECO:0000313" key="4">
    <source>
        <dbReference type="EMBL" id="KAK8863084.1"/>
    </source>
</evidence>
<gene>
    <name evidence="4" type="ORF">PGQ11_009319</name>
</gene>
<dbReference type="Pfam" id="PF00106">
    <property type="entry name" value="adh_short"/>
    <property type="match status" value="1"/>
</dbReference>
<dbReference type="Gene3D" id="3.40.50.720">
    <property type="entry name" value="NAD(P)-binding Rossmann-like Domain"/>
    <property type="match status" value="1"/>
</dbReference>
<keyword evidence="2" id="KW-0521">NADP</keyword>
<evidence type="ECO:0000256" key="3">
    <source>
        <dbReference type="ARBA" id="ARBA00023002"/>
    </source>
</evidence>
<evidence type="ECO:0000256" key="1">
    <source>
        <dbReference type="ARBA" id="ARBA00006484"/>
    </source>
</evidence>
<dbReference type="PANTHER" id="PTHR24320:SF252">
    <property type="entry name" value="DEHYDROGENASE_REDUCTASE FAMILY PROTEIN, PUTATIVE (AFU_ORTHOLOGUE AFUA_3G08550)-RELATED"/>
    <property type="match status" value="1"/>
</dbReference>
<sequence length="337" mass="36877">MSVTSALHGIKSVIFSNIFVKLPVQEAPPGITEQIFIVTGANGGLGFESSLHLSRLGVGKLVMAVRTLAKGEEAKKRILDVTRQPSNTIEVWPLDMDSYDSVKAFANRASTALSRLDGVLANAGVMSTKWNLSESHEKMLNVNVISTFLLYLLLLPKMRESGKETGQLCRFVIPNSALHNMAPLAELDPDKDSRIIDRLNDKKTANISGRYPLSKLLVLYAVRELAKRCNATGKGDCIINTPNPSFCKSNLSHESADSRAFKMFEKALARSAEEGSRVLVHGLLAGPETSGQYLSNCQIETPKDHVTGKWGQRVQTKFVDELLEELNSIQPGVTSII</sequence>
<keyword evidence="5" id="KW-1185">Reference proteome</keyword>
<proteinExistence type="inferred from homology"/>